<organism evidence="2 3">
    <name type="scientific">Cajanus cajan</name>
    <name type="common">Pigeon pea</name>
    <name type="synonym">Cajanus indicus</name>
    <dbReference type="NCBI Taxonomy" id="3821"/>
    <lineage>
        <taxon>Eukaryota</taxon>
        <taxon>Viridiplantae</taxon>
        <taxon>Streptophyta</taxon>
        <taxon>Embryophyta</taxon>
        <taxon>Tracheophyta</taxon>
        <taxon>Spermatophyta</taxon>
        <taxon>Magnoliopsida</taxon>
        <taxon>eudicotyledons</taxon>
        <taxon>Gunneridae</taxon>
        <taxon>Pentapetalae</taxon>
        <taxon>rosids</taxon>
        <taxon>fabids</taxon>
        <taxon>Fabales</taxon>
        <taxon>Fabaceae</taxon>
        <taxon>Papilionoideae</taxon>
        <taxon>50 kb inversion clade</taxon>
        <taxon>NPAAA clade</taxon>
        <taxon>indigoferoid/millettioid clade</taxon>
        <taxon>Phaseoleae</taxon>
        <taxon>Cajanus</taxon>
    </lineage>
</organism>
<reference evidence="2" key="1">
    <citation type="journal article" date="2012" name="Nat. Biotechnol.">
        <title>Draft genome sequence of pigeonpea (Cajanus cajan), an orphan legume crop of resource-poor farmers.</title>
        <authorList>
            <person name="Varshney R.K."/>
            <person name="Chen W."/>
            <person name="Li Y."/>
            <person name="Bharti A.K."/>
            <person name="Saxena R.K."/>
            <person name="Schlueter J.A."/>
            <person name="Donoghue M.T."/>
            <person name="Azam S."/>
            <person name="Fan G."/>
            <person name="Whaley A.M."/>
            <person name="Farmer A.D."/>
            <person name="Sheridan J."/>
            <person name="Iwata A."/>
            <person name="Tuteja R."/>
            <person name="Penmetsa R.V."/>
            <person name="Wu W."/>
            <person name="Upadhyaya H.D."/>
            <person name="Yang S.P."/>
            <person name="Shah T."/>
            <person name="Saxena K.B."/>
            <person name="Michael T."/>
            <person name="McCombie W.R."/>
            <person name="Yang B."/>
            <person name="Zhang G."/>
            <person name="Yang H."/>
            <person name="Wang J."/>
            <person name="Spillane C."/>
            <person name="Cook D.R."/>
            <person name="May G.D."/>
            <person name="Xu X."/>
            <person name="Jackson S.A."/>
        </authorList>
    </citation>
    <scope>NUCLEOTIDE SEQUENCE [LARGE SCALE GENOMIC DNA]</scope>
</reference>
<protein>
    <recommendedName>
        <fullName evidence="4">Transmembrane protein</fullName>
    </recommendedName>
</protein>
<evidence type="ECO:0000313" key="3">
    <source>
        <dbReference type="Proteomes" id="UP000075243"/>
    </source>
</evidence>
<name>A0A151SE30_CAJCA</name>
<feature type="transmembrane region" description="Helical" evidence="1">
    <location>
        <begin position="269"/>
        <end position="296"/>
    </location>
</feature>
<accession>A0A151SE30</accession>
<dbReference type="Gramene" id="C.cajan_24656.t">
    <property type="protein sequence ID" value="C.cajan_24656.t.cds1"/>
    <property type="gene ID" value="C.cajan_24656"/>
</dbReference>
<dbReference type="OrthoDB" id="1095660at2759"/>
<feature type="transmembrane region" description="Helical" evidence="1">
    <location>
        <begin position="184"/>
        <end position="202"/>
    </location>
</feature>
<dbReference type="PANTHER" id="PTHR36714:SF2">
    <property type="entry name" value="TRANSMEMBRANE PROTEIN"/>
    <property type="match status" value="1"/>
</dbReference>
<gene>
    <name evidence="2" type="ORF">KK1_025017</name>
</gene>
<dbReference type="OMA" id="YIEWSAV"/>
<dbReference type="Proteomes" id="UP000075243">
    <property type="component" value="Unassembled WGS sequence"/>
</dbReference>
<keyword evidence="1" id="KW-0472">Membrane</keyword>
<evidence type="ECO:0008006" key="4">
    <source>
        <dbReference type="Google" id="ProtNLM"/>
    </source>
</evidence>
<keyword evidence="3" id="KW-1185">Reference proteome</keyword>
<keyword evidence="1" id="KW-0812">Transmembrane</keyword>
<proteinExistence type="predicted"/>
<feature type="transmembrane region" description="Helical" evidence="1">
    <location>
        <begin position="241"/>
        <end position="263"/>
    </location>
</feature>
<evidence type="ECO:0000256" key="1">
    <source>
        <dbReference type="SAM" id="Phobius"/>
    </source>
</evidence>
<keyword evidence="1" id="KW-1133">Transmembrane helix</keyword>
<feature type="transmembrane region" description="Helical" evidence="1">
    <location>
        <begin position="156"/>
        <end position="178"/>
    </location>
</feature>
<dbReference type="EMBL" id="KQ483417">
    <property type="protein sequence ID" value="KYP53019.1"/>
    <property type="molecule type" value="Genomic_DNA"/>
</dbReference>
<sequence>MEGNQRMSKEKLGILGIMKEAVKITCKNPKFIFTCLTSLPLLCSLFMYESLFMQTLAEAAKVLHKEGAESYSDCLLCLSRKGVMVVDRLIGEVSHNLLVLILSHLGIIQLCDFFNTVATVNSASVIHAGNETLTLKEMLTKHLMDSRLKGPLITSIYTLVLTSMLSLGLLSLLVYIYILLRVGSLLVLVFLVMFVALLRLYLEWGAVWEMGTVISILEDKEGDVALVVASYLSRENRGNGILLMVACLIWRLGLRIVCLFIAMDGGGSKILILVVQISLVALANIIKWVSFVVYYVDCKQRRLEKDVSSV</sequence>
<evidence type="ECO:0000313" key="2">
    <source>
        <dbReference type="EMBL" id="KYP53019.1"/>
    </source>
</evidence>
<dbReference type="PANTHER" id="PTHR36714">
    <property type="entry name" value="T23E23.1"/>
    <property type="match status" value="1"/>
</dbReference>
<dbReference type="AlphaFoldDB" id="A0A151SE30"/>